<evidence type="ECO:0000313" key="2">
    <source>
        <dbReference type="Proteomes" id="UP000824093"/>
    </source>
</evidence>
<organism evidence="1 2">
    <name type="scientific">Candidatus Merdicola faecigallinarum</name>
    <dbReference type="NCBI Taxonomy" id="2840862"/>
    <lineage>
        <taxon>Bacteria</taxon>
        <taxon>Bacillati</taxon>
        <taxon>Bacillota</taxon>
        <taxon>Clostridia</taxon>
        <taxon>Candidatus Merdicola</taxon>
    </lineage>
</organism>
<dbReference type="AlphaFoldDB" id="A0A9D1M2I8"/>
<accession>A0A9D1M2I8</accession>
<sequence>METPSKDALRRLLSKKGLGFFLYPTEETRARYEGTFFRGGFLNLSLVLALLGD</sequence>
<evidence type="ECO:0000313" key="1">
    <source>
        <dbReference type="EMBL" id="HIU52413.1"/>
    </source>
</evidence>
<dbReference type="EMBL" id="DVNH01000061">
    <property type="protein sequence ID" value="HIU52413.1"/>
    <property type="molecule type" value="Genomic_DNA"/>
</dbReference>
<reference evidence="1" key="1">
    <citation type="submission" date="2020-10" db="EMBL/GenBank/DDBJ databases">
        <authorList>
            <person name="Gilroy R."/>
        </authorList>
    </citation>
    <scope>NUCLEOTIDE SEQUENCE</scope>
    <source>
        <strain evidence="1">CHK195-15760</strain>
    </source>
</reference>
<comment type="caution">
    <text evidence="1">The sequence shown here is derived from an EMBL/GenBank/DDBJ whole genome shotgun (WGS) entry which is preliminary data.</text>
</comment>
<dbReference type="Proteomes" id="UP000824093">
    <property type="component" value="Unassembled WGS sequence"/>
</dbReference>
<name>A0A9D1M2I8_9FIRM</name>
<protein>
    <submittedName>
        <fullName evidence="1">Uncharacterized protein</fullName>
    </submittedName>
</protein>
<reference evidence="1" key="2">
    <citation type="journal article" date="2021" name="PeerJ">
        <title>Extensive microbial diversity within the chicken gut microbiome revealed by metagenomics and culture.</title>
        <authorList>
            <person name="Gilroy R."/>
            <person name="Ravi A."/>
            <person name="Getino M."/>
            <person name="Pursley I."/>
            <person name="Horton D.L."/>
            <person name="Alikhan N.F."/>
            <person name="Baker D."/>
            <person name="Gharbi K."/>
            <person name="Hall N."/>
            <person name="Watson M."/>
            <person name="Adriaenssens E.M."/>
            <person name="Foster-Nyarko E."/>
            <person name="Jarju S."/>
            <person name="Secka A."/>
            <person name="Antonio M."/>
            <person name="Oren A."/>
            <person name="Chaudhuri R.R."/>
            <person name="La Ragione R."/>
            <person name="Hildebrand F."/>
            <person name="Pallen M.J."/>
        </authorList>
    </citation>
    <scope>NUCLEOTIDE SEQUENCE</scope>
    <source>
        <strain evidence="1">CHK195-15760</strain>
    </source>
</reference>
<proteinExistence type="predicted"/>
<gene>
    <name evidence="1" type="ORF">IAB70_07405</name>
</gene>